<dbReference type="AlphaFoldDB" id="A0A2S2CT00"/>
<dbReference type="Proteomes" id="UP000245629">
    <property type="component" value="Chromosome 2"/>
</dbReference>
<evidence type="ECO:0000256" key="1">
    <source>
        <dbReference type="SAM" id="Coils"/>
    </source>
</evidence>
<proteinExistence type="predicted"/>
<sequence>MGGITPLITTALPLAGSVAGAVRSLDRTGSSGGLAAIDRKAQLDAEAQARQWAHDEQIRQQEAELKRRQAEADRIAAEQARAREMESYRAAQDQALAQLRAGRDADTQAQDQQAQSQLAQMTAAADAEERRRVDALRRAVARTRAGLGSRGVGMADGSGEAILLGLVGDTAADRQDAQAVDRLKRQAVQQNLDALKRRNLLDLAQLADRQRLEFMSKFF</sequence>
<feature type="coiled-coil region" evidence="1">
    <location>
        <begin position="53"/>
        <end position="80"/>
    </location>
</feature>
<evidence type="ECO:0000313" key="3">
    <source>
        <dbReference type="Proteomes" id="UP000245629"/>
    </source>
</evidence>
<dbReference type="KEGG" id="azz:DEW08_16755"/>
<gene>
    <name evidence="2" type="ORF">DEW08_16755</name>
</gene>
<dbReference type="EMBL" id="CP029353">
    <property type="protein sequence ID" value="AWK87643.1"/>
    <property type="molecule type" value="Genomic_DNA"/>
</dbReference>
<organism evidence="2 3">
    <name type="scientific">Azospirillum thermophilum</name>
    <dbReference type="NCBI Taxonomy" id="2202148"/>
    <lineage>
        <taxon>Bacteria</taxon>
        <taxon>Pseudomonadati</taxon>
        <taxon>Pseudomonadota</taxon>
        <taxon>Alphaproteobacteria</taxon>
        <taxon>Rhodospirillales</taxon>
        <taxon>Azospirillaceae</taxon>
        <taxon>Azospirillum</taxon>
    </lineage>
</organism>
<keyword evidence="3" id="KW-1185">Reference proteome</keyword>
<dbReference type="RefSeq" id="WP_109329014.1">
    <property type="nucleotide sequence ID" value="NZ_CP029353.1"/>
</dbReference>
<dbReference type="OrthoDB" id="7307838at2"/>
<keyword evidence="1" id="KW-0175">Coiled coil</keyword>
<reference evidence="3" key="1">
    <citation type="submission" date="2018-05" db="EMBL/GenBank/DDBJ databases">
        <title>Azospirillum thermophila sp. nov., a novel isolated from hot spring.</title>
        <authorList>
            <person name="Zhao Z."/>
        </authorList>
    </citation>
    <scope>NUCLEOTIDE SEQUENCE [LARGE SCALE GENOMIC DNA]</scope>
    <source>
        <strain evidence="3">CFH 70021</strain>
    </source>
</reference>
<accession>A0A2S2CT00</accession>
<evidence type="ECO:0000313" key="2">
    <source>
        <dbReference type="EMBL" id="AWK87643.1"/>
    </source>
</evidence>
<name>A0A2S2CT00_9PROT</name>
<protein>
    <submittedName>
        <fullName evidence="2">Uncharacterized protein</fullName>
    </submittedName>
</protein>